<organism evidence="13 14">
    <name type="scientific">Anaeromyxobacter oryzae</name>
    <dbReference type="NCBI Taxonomy" id="2918170"/>
    <lineage>
        <taxon>Bacteria</taxon>
        <taxon>Pseudomonadati</taxon>
        <taxon>Myxococcota</taxon>
        <taxon>Myxococcia</taxon>
        <taxon>Myxococcales</taxon>
        <taxon>Cystobacterineae</taxon>
        <taxon>Anaeromyxobacteraceae</taxon>
        <taxon>Anaeromyxobacter</taxon>
    </lineage>
</organism>
<dbReference type="EMBL" id="AP025591">
    <property type="protein sequence ID" value="BDG04076.1"/>
    <property type="molecule type" value="Genomic_DNA"/>
</dbReference>
<dbReference type="SUPFAM" id="SSF55826">
    <property type="entry name" value="YbaK/ProRS associated domain"/>
    <property type="match status" value="1"/>
</dbReference>
<dbReference type="Proteomes" id="UP001162891">
    <property type="component" value="Chromosome"/>
</dbReference>
<dbReference type="PANTHER" id="PTHR42753:SF2">
    <property type="entry name" value="PROLINE--TRNA LIGASE"/>
    <property type="match status" value="1"/>
</dbReference>
<comment type="function">
    <text evidence="10">Catalyzes the attachment of proline to tRNA(Pro) in a two-step reaction: proline is first activated by ATP to form Pro-AMP and then transferred to the acceptor end of tRNA(Pro). As ProRS can inadvertently accommodate and process non-cognate amino acids such as alanine and cysteine, to avoid such errors it has two additional distinct editing activities against alanine. One activity is designated as 'pretransfer' editing and involves the tRNA(Pro)-independent hydrolysis of activated Ala-AMP. The other activity is designated 'posttransfer' editing and involves deacylation of mischarged Ala-tRNA(Pro). The misacylated Cys-tRNA(Pro) is not edited by ProRS.</text>
</comment>
<evidence type="ECO:0000256" key="10">
    <source>
        <dbReference type="HAMAP-Rule" id="MF_01569"/>
    </source>
</evidence>
<comment type="similarity">
    <text evidence="10">Belongs to the class-II aminoacyl-tRNA synthetase family. ProS type 1 subfamily.</text>
</comment>
<dbReference type="InterPro" id="IPR045864">
    <property type="entry name" value="aa-tRNA-synth_II/BPL/LPL"/>
</dbReference>
<evidence type="ECO:0000256" key="3">
    <source>
        <dbReference type="ARBA" id="ARBA00022490"/>
    </source>
</evidence>
<keyword evidence="5 10" id="KW-0547">Nucleotide-binding</keyword>
<dbReference type="PRINTS" id="PR01046">
    <property type="entry name" value="TRNASYNTHPRO"/>
</dbReference>
<evidence type="ECO:0000256" key="2">
    <source>
        <dbReference type="ARBA" id="ARBA00011738"/>
    </source>
</evidence>
<dbReference type="Pfam" id="PF04073">
    <property type="entry name" value="tRNA_edit"/>
    <property type="match status" value="1"/>
</dbReference>
<dbReference type="Gene3D" id="3.30.930.10">
    <property type="entry name" value="Bira Bifunctional Protein, Domain 2"/>
    <property type="match status" value="2"/>
</dbReference>
<dbReference type="GO" id="GO:0016874">
    <property type="term" value="F:ligase activity"/>
    <property type="evidence" value="ECO:0007669"/>
    <property type="project" value="UniProtKB-KW"/>
</dbReference>
<dbReference type="InterPro" id="IPR007214">
    <property type="entry name" value="YbaK/aa-tRNA-synth-assoc-dom"/>
</dbReference>
<dbReference type="InterPro" id="IPR036754">
    <property type="entry name" value="YbaK/aa-tRNA-synt-asso_dom_sf"/>
</dbReference>
<dbReference type="InterPro" id="IPR004154">
    <property type="entry name" value="Anticodon-bd"/>
</dbReference>
<dbReference type="InterPro" id="IPR036621">
    <property type="entry name" value="Anticodon-bd_dom_sf"/>
</dbReference>
<dbReference type="Pfam" id="PF03129">
    <property type="entry name" value="HGTP_anticodon"/>
    <property type="match status" value="1"/>
</dbReference>
<dbReference type="CDD" id="cd00779">
    <property type="entry name" value="ProRS_core_prok"/>
    <property type="match status" value="1"/>
</dbReference>
<keyword evidence="8 10" id="KW-0030">Aminoacyl-tRNA synthetase</keyword>
<evidence type="ECO:0000256" key="6">
    <source>
        <dbReference type="ARBA" id="ARBA00022840"/>
    </source>
</evidence>
<dbReference type="NCBIfam" id="TIGR00409">
    <property type="entry name" value="proS_fam_II"/>
    <property type="match status" value="1"/>
</dbReference>
<keyword evidence="14" id="KW-1185">Reference proteome</keyword>
<accession>A0ABM7WXB5</accession>
<dbReference type="Gene3D" id="3.40.50.800">
    <property type="entry name" value="Anticodon-binding domain"/>
    <property type="match status" value="1"/>
</dbReference>
<dbReference type="InterPro" id="IPR050062">
    <property type="entry name" value="Pro-tRNA_synthetase"/>
</dbReference>
<proteinExistence type="inferred from homology"/>
<feature type="domain" description="Aminoacyl-transfer RNA synthetases class-II family profile" evidence="12">
    <location>
        <begin position="55"/>
        <end position="470"/>
    </location>
</feature>
<dbReference type="NCBIfam" id="NF006625">
    <property type="entry name" value="PRK09194.1"/>
    <property type="match status" value="1"/>
</dbReference>
<gene>
    <name evidence="10 13" type="primary">proS</name>
    <name evidence="13" type="ORF">AMOR_30720</name>
</gene>
<evidence type="ECO:0000256" key="4">
    <source>
        <dbReference type="ARBA" id="ARBA00022598"/>
    </source>
</evidence>
<dbReference type="InterPro" id="IPR006195">
    <property type="entry name" value="aa-tRNA-synth_II"/>
</dbReference>
<dbReference type="CDD" id="cd04334">
    <property type="entry name" value="ProRS-INS"/>
    <property type="match status" value="1"/>
</dbReference>
<dbReference type="PROSITE" id="PS50862">
    <property type="entry name" value="AA_TRNA_LIGASE_II"/>
    <property type="match status" value="1"/>
</dbReference>
<dbReference type="HAMAP" id="MF_01569">
    <property type="entry name" value="Pro_tRNA_synth_type1"/>
    <property type="match status" value="1"/>
</dbReference>
<dbReference type="CDD" id="cd00861">
    <property type="entry name" value="ProRS_anticodon_short"/>
    <property type="match status" value="1"/>
</dbReference>
<comment type="subunit">
    <text evidence="2 10">Homodimer.</text>
</comment>
<dbReference type="PANTHER" id="PTHR42753">
    <property type="entry name" value="MITOCHONDRIAL RIBOSOME PROTEIN L39/PROLYL-TRNA LIGASE FAMILY MEMBER"/>
    <property type="match status" value="1"/>
</dbReference>
<dbReference type="InterPro" id="IPR033730">
    <property type="entry name" value="ProRS_core_prok"/>
</dbReference>
<keyword evidence="7 10" id="KW-0648">Protein biosynthesis</keyword>
<keyword evidence="6 10" id="KW-0067">ATP-binding</keyword>
<dbReference type="Gene3D" id="3.90.960.10">
    <property type="entry name" value="YbaK/aminoacyl-tRNA synthetase-associated domain"/>
    <property type="match status" value="1"/>
</dbReference>
<dbReference type="SUPFAM" id="SSF55681">
    <property type="entry name" value="Class II aaRS and biotin synthetases"/>
    <property type="match status" value="1"/>
</dbReference>
<dbReference type="EC" id="6.1.1.15" evidence="10"/>
<evidence type="ECO:0000259" key="12">
    <source>
        <dbReference type="PROSITE" id="PS50862"/>
    </source>
</evidence>
<dbReference type="RefSeq" id="WP_248352450.1">
    <property type="nucleotide sequence ID" value="NZ_AP025591.1"/>
</dbReference>
<comment type="domain">
    <text evidence="10">Consists of three domains: the N-terminal catalytic domain, the editing domain and the C-terminal anticodon-binding domain.</text>
</comment>
<dbReference type="Pfam" id="PF00587">
    <property type="entry name" value="tRNA-synt_2b"/>
    <property type="match status" value="1"/>
</dbReference>
<protein>
    <recommendedName>
        <fullName evidence="10">Proline--tRNA ligase</fullName>
        <ecNumber evidence="10">6.1.1.15</ecNumber>
    </recommendedName>
    <alternativeName>
        <fullName evidence="10">Prolyl-tRNA synthetase</fullName>
        <shortName evidence="10">ProRS</shortName>
    </alternativeName>
</protein>
<comment type="catalytic activity">
    <reaction evidence="9 10">
        <text>tRNA(Pro) + L-proline + ATP = L-prolyl-tRNA(Pro) + AMP + diphosphate</text>
        <dbReference type="Rhea" id="RHEA:14305"/>
        <dbReference type="Rhea" id="RHEA-COMP:9700"/>
        <dbReference type="Rhea" id="RHEA-COMP:9702"/>
        <dbReference type="ChEBI" id="CHEBI:30616"/>
        <dbReference type="ChEBI" id="CHEBI:33019"/>
        <dbReference type="ChEBI" id="CHEBI:60039"/>
        <dbReference type="ChEBI" id="CHEBI:78442"/>
        <dbReference type="ChEBI" id="CHEBI:78532"/>
        <dbReference type="ChEBI" id="CHEBI:456215"/>
        <dbReference type="EC" id="6.1.1.15"/>
    </reaction>
</comment>
<keyword evidence="4 10" id="KW-0436">Ligase</keyword>
<keyword evidence="3 10" id="KW-0963">Cytoplasm</keyword>
<evidence type="ECO:0000256" key="11">
    <source>
        <dbReference type="SAM" id="MobiDB-lite"/>
    </source>
</evidence>
<reference evidence="14" key="1">
    <citation type="journal article" date="2022" name="Int. J. Syst. Evol. Microbiol.">
        <title>Anaeromyxobacter oryzae sp. nov., Anaeromyxobacter diazotrophicus sp. nov. and Anaeromyxobacter paludicola sp. nov., isolated from paddy soils.</title>
        <authorList>
            <person name="Itoh H."/>
            <person name="Xu Z."/>
            <person name="Mise K."/>
            <person name="Masuda Y."/>
            <person name="Ushijima N."/>
            <person name="Hayakawa C."/>
            <person name="Shiratori Y."/>
            <person name="Senoo K."/>
        </authorList>
    </citation>
    <scope>NUCLEOTIDE SEQUENCE [LARGE SCALE GENOMIC DNA]</scope>
    <source>
        <strain evidence="14">Red232</strain>
    </source>
</reference>
<dbReference type="SUPFAM" id="SSF52954">
    <property type="entry name" value="Class II aaRS ABD-related"/>
    <property type="match status" value="1"/>
</dbReference>
<evidence type="ECO:0000256" key="8">
    <source>
        <dbReference type="ARBA" id="ARBA00023146"/>
    </source>
</evidence>
<sequence length="574" mass="62430">MHVVRYSQAFIPTLKEAPADAQVASHKLLVRAGFIRQLGAGIYDYLPLAKRSLAKIEAIVREEMDAIGGQEFFLPALHPAEIWKESGRWEVMGDNMFRLKDRKGGDYGLGMTHEEIFTDIARGELRSYRQLPQVWYQIQTKFRDEPRPKSGLLRVRQFTMKDAYSFDVDRAGLDLRYEDQRRAYEKIFTRCGLDFVAVQAHSGSMGGSESSEFMVKTEAGEDLVAACPRCRYAANTETATSRGPVAAARQGTRKDRPEKFPTPGVRTIDDLAAAPYRRPAEQQLKTLVFVADEKPVIAVLRGDDDLHEPKLQSATGATTIRPAHPEEIKALLGALPGSLGAVGVTGTKVLLDEALRGLEGMVTGANEDGFHLEGVSVPRDLGHGTFASLRTVKAGEGCPRCDGTLDVFQALEVGHIFKLGTKYSESLKATVLDKDGKQVPIVMGCYGIGVERILAAAIELHHDDNGIVWPLSIAPFQATVLTLGPEPELKAAAEEIVGALAKAGVDVLFDDRDERAGVKFKDADLVGVPIRIAVGKKGLANGQVEWKLRAGGGVELVPLGEVARKVADKVRSAA</sequence>
<dbReference type="InterPro" id="IPR023717">
    <property type="entry name" value="Pro-tRNA-Synthase_IIa_type1"/>
</dbReference>
<comment type="subcellular location">
    <subcellularLocation>
        <location evidence="1 10">Cytoplasm</location>
    </subcellularLocation>
</comment>
<dbReference type="InterPro" id="IPR044140">
    <property type="entry name" value="ProRS_anticodon_short"/>
</dbReference>
<evidence type="ECO:0000256" key="1">
    <source>
        <dbReference type="ARBA" id="ARBA00004496"/>
    </source>
</evidence>
<evidence type="ECO:0000256" key="7">
    <source>
        <dbReference type="ARBA" id="ARBA00022917"/>
    </source>
</evidence>
<evidence type="ECO:0000256" key="5">
    <source>
        <dbReference type="ARBA" id="ARBA00022741"/>
    </source>
</evidence>
<evidence type="ECO:0000256" key="9">
    <source>
        <dbReference type="ARBA" id="ARBA00047671"/>
    </source>
</evidence>
<dbReference type="InterPro" id="IPR004500">
    <property type="entry name" value="Pro-tRNA-synth_IIa_bac-type"/>
</dbReference>
<name>A0ABM7WXB5_9BACT</name>
<feature type="region of interest" description="Disordered" evidence="11">
    <location>
        <begin position="241"/>
        <end position="265"/>
    </location>
</feature>
<dbReference type="InterPro" id="IPR002314">
    <property type="entry name" value="aa-tRNA-synt_IIb"/>
</dbReference>
<evidence type="ECO:0000313" key="13">
    <source>
        <dbReference type="EMBL" id="BDG04076.1"/>
    </source>
</evidence>
<evidence type="ECO:0000313" key="14">
    <source>
        <dbReference type="Proteomes" id="UP001162891"/>
    </source>
</evidence>
<dbReference type="InterPro" id="IPR002316">
    <property type="entry name" value="Pro-tRNA-ligase_IIa"/>
</dbReference>